<dbReference type="AlphaFoldDB" id="A0AAN9QQ42"/>
<evidence type="ECO:0000256" key="1">
    <source>
        <dbReference type="SAM" id="MobiDB-lite"/>
    </source>
</evidence>
<keyword evidence="2" id="KW-1133">Transmembrane helix</keyword>
<feature type="transmembrane region" description="Helical" evidence="2">
    <location>
        <begin position="108"/>
        <end position="128"/>
    </location>
</feature>
<dbReference type="Proteomes" id="UP001367508">
    <property type="component" value="Unassembled WGS sequence"/>
</dbReference>
<comment type="caution">
    <text evidence="4">The sequence shown here is derived from an EMBL/GenBank/DDBJ whole genome shotgun (WGS) entry which is preliminary data.</text>
</comment>
<evidence type="ECO:0000256" key="2">
    <source>
        <dbReference type="SAM" id="Phobius"/>
    </source>
</evidence>
<reference evidence="4 5" key="1">
    <citation type="submission" date="2024-01" db="EMBL/GenBank/DDBJ databases">
        <title>The genomes of 5 underutilized Papilionoideae crops provide insights into root nodulation and disease resistanc.</title>
        <authorList>
            <person name="Jiang F."/>
        </authorList>
    </citation>
    <scope>NUCLEOTIDE SEQUENCE [LARGE SCALE GENOMIC DNA]</scope>
    <source>
        <strain evidence="4">LVBAO_FW01</strain>
        <tissue evidence="4">Leaves</tissue>
    </source>
</reference>
<name>A0AAN9QQ42_CANGL</name>
<evidence type="ECO:0000259" key="3">
    <source>
        <dbReference type="Pfam" id="PF24867"/>
    </source>
</evidence>
<evidence type="ECO:0000313" key="5">
    <source>
        <dbReference type="Proteomes" id="UP001367508"/>
    </source>
</evidence>
<accession>A0AAN9QQ42</accession>
<dbReference type="InterPro" id="IPR056635">
    <property type="entry name" value="DUF7733"/>
</dbReference>
<keyword evidence="2" id="KW-0472">Membrane</keyword>
<feature type="transmembrane region" description="Helical" evidence="2">
    <location>
        <begin position="207"/>
        <end position="233"/>
    </location>
</feature>
<protein>
    <recommendedName>
        <fullName evidence="3">DUF7733 domain-containing protein</fullName>
    </recommendedName>
</protein>
<dbReference type="Pfam" id="PF24867">
    <property type="entry name" value="DUF7733"/>
    <property type="match status" value="1"/>
</dbReference>
<keyword evidence="2" id="KW-0812">Transmembrane</keyword>
<proteinExistence type="predicted"/>
<organism evidence="4 5">
    <name type="scientific">Canavalia gladiata</name>
    <name type="common">Sword bean</name>
    <name type="synonym">Dolichos gladiatus</name>
    <dbReference type="NCBI Taxonomy" id="3824"/>
    <lineage>
        <taxon>Eukaryota</taxon>
        <taxon>Viridiplantae</taxon>
        <taxon>Streptophyta</taxon>
        <taxon>Embryophyta</taxon>
        <taxon>Tracheophyta</taxon>
        <taxon>Spermatophyta</taxon>
        <taxon>Magnoliopsida</taxon>
        <taxon>eudicotyledons</taxon>
        <taxon>Gunneridae</taxon>
        <taxon>Pentapetalae</taxon>
        <taxon>rosids</taxon>
        <taxon>fabids</taxon>
        <taxon>Fabales</taxon>
        <taxon>Fabaceae</taxon>
        <taxon>Papilionoideae</taxon>
        <taxon>50 kb inversion clade</taxon>
        <taxon>NPAAA clade</taxon>
        <taxon>indigoferoid/millettioid clade</taxon>
        <taxon>Phaseoleae</taxon>
        <taxon>Canavalia</taxon>
    </lineage>
</organism>
<sequence length="248" mass="28055">MSGGVGPTGCDISLPKEQEADHKEQQDHTLNNLHRPITTPHKVGFLSFRQLNCLVVVIVLSASGMVSLEDFAFVVFSIIYIYFISKVAFPPLHPSKEPSVFNPQNKLLHLYVFIGAIIGLYAPIAYILHGIIEGDKEGIKGAAPHVFLLSSQVFMEGVAFSGRFSTPIRAFVPIFYNSRRIFTIVDWLRSEIYKINEQHRGSDRRIYVGRVLAVANMAFWCFNLFGFLLPLYLPKVFKLYYSGHKLKD</sequence>
<feature type="region of interest" description="Disordered" evidence="1">
    <location>
        <begin position="1"/>
        <end position="33"/>
    </location>
</feature>
<evidence type="ECO:0000313" key="4">
    <source>
        <dbReference type="EMBL" id="KAK7343697.1"/>
    </source>
</evidence>
<feature type="transmembrane region" description="Helical" evidence="2">
    <location>
        <begin position="51"/>
        <end position="84"/>
    </location>
</feature>
<keyword evidence="5" id="KW-1185">Reference proteome</keyword>
<dbReference type="EMBL" id="JAYMYQ010000003">
    <property type="protein sequence ID" value="KAK7343697.1"/>
    <property type="molecule type" value="Genomic_DNA"/>
</dbReference>
<feature type="compositionally biased region" description="Basic and acidic residues" evidence="1">
    <location>
        <begin position="14"/>
        <end position="27"/>
    </location>
</feature>
<gene>
    <name evidence="4" type="ORF">VNO77_12649</name>
</gene>
<dbReference type="PANTHER" id="PTHR33829:SF1">
    <property type="entry name" value="TRANSMEMBRANE PROTEIN"/>
    <property type="match status" value="1"/>
</dbReference>
<feature type="domain" description="DUF7733" evidence="3">
    <location>
        <begin position="46"/>
        <end position="241"/>
    </location>
</feature>
<dbReference type="PANTHER" id="PTHR33829">
    <property type="entry name" value="OSJNBA0044M19.10 PROTEIN"/>
    <property type="match status" value="1"/>
</dbReference>